<sequence length="258" mass="28507">MRKKTMMFVYIVAALSTVFLITGFALGVKEILLPQIQTTQQITQSNENVSISKEGLLLGLGDSLTRGIGDSSGQGYLGRLKKKMETTGQSSLSMMNLAVSGEVSPQLVKQVEDTQTQTLVKQAKWITITIGSNDLFRGSGQLENIDLASSKKSLDAYKKNISSILQLLRKLNPNATIIFMGIYNPFSGLENEKLTSSLVADWNSALLKITSNYSKVIVVPTFDLFQVNNKQHLSSDHFHPNDAGYRRIADRVFQVINE</sequence>
<dbReference type="RefSeq" id="WP_160802403.1">
    <property type="nucleotide sequence ID" value="NZ_WUUL01000011.1"/>
</dbReference>
<evidence type="ECO:0000313" key="2">
    <source>
        <dbReference type="EMBL" id="MXQ55052.1"/>
    </source>
</evidence>
<keyword evidence="3" id="KW-1185">Reference proteome</keyword>
<organism evidence="2 3">
    <name type="scientific">Shimazuella alba</name>
    <dbReference type="NCBI Taxonomy" id="2690964"/>
    <lineage>
        <taxon>Bacteria</taxon>
        <taxon>Bacillati</taxon>
        <taxon>Bacillota</taxon>
        <taxon>Bacilli</taxon>
        <taxon>Bacillales</taxon>
        <taxon>Thermoactinomycetaceae</taxon>
        <taxon>Shimazuella</taxon>
    </lineage>
</organism>
<accession>A0A6I4W418</accession>
<feature type="domain" description="SGNH hydrolase-type esterase" evidence="1">
    <location>
        <begin position="60"/>
        <end position="247"/>
    </location>
</feature>
<dbReference type="Proteomes" id="UP000430692">
    <property type="component" value="Unassembled WGS sequence"/>
</dbReference>
<dbReference type="InterPro" id="IPR051532">
    <property type="entry name" value="Ester_Hydrolysis_Enzymes"/>
</dbReference>
<proteinExistence type="predicted"/>
<dbReference type="PANTHER" id="PTHR30383:SF27">
    <property type="entry name" value="SPORE GERMINATION LIPASE LIPC"/>
    <property type="match status" value="1"/>
</dbReference>
<comment type="caution">
    <text evidence="2">The sequence shown here is derived from an EMBL/GenBank/DDBJ whole genome shotgun (WGS) entry which is preliminary data.</text>
</comment>
<dbReference type="Gene3D" id="3.40.50.1110">
    <property type="entry name" value="SGNH hydrolase"/>
    <property type="match status" value="1"/>
</dbReference>
<dbReference type="SUPFAM" id="SSF52266">
    <property type="entry name" value="SGNH hydrolase"/>
    <property type="match status" value="1"/>
</dbReference>
<dbReference type="Pfam" id="PF13472">
    <property type="entry name" value="Lipase_GDSL_2"/>
    <property type="match status" value="1"/>
</dbReference>
<name>A0A6I4W418_9BACL</name>
<reference evidence="2 3" key="1">
    <citation type="submission" date="2019-12" db="EMBL/GenBank/DDBJ databases">
        <title>Whole-genome analyses of novel actinobacteria.</title>
        <authorList>
            <person name="Sahin N."/>
            <person name="Saygin H."/>
        </authorList>
    </citation>
    <scope>NUCLEOTIDE SEQUENCE [LARGE SCALE GENOMIC DNA]</scope>
    <source>
        <strain evidence="2 3">KC615</strain>
    </source>
</reference>
<dbReference type="PANTHER" id="PTHR30383">
    <property type="entry name" value="THIOESTERASE 1/PROTEASE 1/LYSOPHOSPHOLIPASE L1"/>
    <property type="match status" value="1"/>
</dbReference>
<dbReference type="EMBL" id="WUUL01000011">
    <property type="protein sequence ID" value="MXQ55052.1"/>
    <property type="molecule type" value="Genomic_DNA"/>
</dbReference>
<dbReference type="AlphaFoldDB" id="A0A6I4W418"/>
<dbReference type="InterPro" id="IPR013830">
    <property type="entry name" value="SGNH_hydro"/>
</dbReference>
<dbReference type="InterPro" id="IPR036514">
    <property type="entry name" value="SGNH_hydro_sf"/>
</dbReference>
<evidence type="ECO:0000313" key="3">
    <source>
        <dbReference type="Proteomes" id="UP000430692"/>
    </source>
</evidence>
<evidence type="ECO:0000259" key="1">
    <source>
        <dbReference type="Pfam" id="PF13472"/>
    </source>
</evidence>
<dbReference type="GO" id="GO:0004622">
    <property type="term" value="F:phosphatidylcholine lysophospholipase activity"/>
    <property type="evidence" value="ECO:0007669"/>
    <property type="project" value="TreeGrafter"/>
</dbReference>
<gene>
    <name evidence="2" type="ORF">GSM42_15270</name>
</gene>
<protein>
    <submittedName>
        <fullName evidence="2">Lipase</fullName>
    </submittedName>
</protein>